<comment type="caution">
    <text evidence="2">The sequence shown here is derived from an EMBL/GenBank/DDBJ whole genome shotgun (WGS) entry which is preliminary data.</text>
</comment>
<evidence type="ECO:0000313" key="2">
    <source>
        <dbReference type="EMBL" id="CAH2093062.1"/>
    </source>
</evidence>
<sequence>MNNLWLLVKWVIKKRLSFEYDVVNISNVITPEKDLCPGKIVYISYKRSAVGRQAEIVLISDDKHFLKEQKMEMDKNIDNLNEHLSKCVSSLQNLAILKGEDNKSRTKSSPMSGPSGLNRTRVRSSNEYNSSLSDIDSNHKAANDHNLVNSTVKYNKKCRRSELNSTVNYQLSRSQNSTCIQNTQKSSPITGPSRVKRTSSSNEYELSSTEIDSREATHDHNLIESTVKYNKRFRRSEPEPRINEQLRRSRNSTPRSNTISRNFKLKFDQGSQTDPTHVNQPTNMLVETYLELANKINSIHRNYFEMSNMIVPSQSNTNSTTRNQTFNAKLWEIQYQSADRKNTSSVKLNLLKQARRLKKRRVFTQIIDNSLPSTSGTPSVKTANNSLPSTLNDPSAETTNESSPTTSNEPSAKTSTNTLPSTSNEPSEQTTDNSSPSMSTESLAKTTNKCLPSTSNEPLAQTTNNSLTLKANDDEEMVTFRGYSVPSRELKDIDWNSPLTALAEFVQITKKKGKAETKQSTDETKMHNTRQRLKNIENQDNVLS</sequence>
<feature type="region of interest" description="Disordered" evidence="1">
    <location>
        <begin position="177"/>
        <end position="218"/>
    </location>
</feature>
<dbReference type="AlphaFoldDB" id="A0AAU9U4K2"/>
<dbReference type="Proteomes" id="UP001153954">
    <property type="component" value="Unassembled WGS sequence"/>
</dbReference>
<feature type="compositionally biased region" description="Polar residues" evidence="1">
    <location>
        <begin position="198"/>
        <end position="210"/>
    </location>
</feature>
<feature type="compositionally biased region" description="Polar residues" evidence="1">
    <location>
        <begin position="107"/>
        <end position="135"/>
    </location>
</feature>
<evidence type="ECO:0000256" key="1">
    <source>
        <dbReference type="SAM" id="MobiDB-lite"/>
    </source>
</evidence>
<proteinExistence type="predicted"/>
<evidence type="ECO:0000313" key="3">
    <source>
        <dbReference type="Proteomes" id="UP001153954"/>
    </source>
</evidence>
<feature type="region of interest" description="Disordered" evidence="1">
    <location>
        <begin position="369"/>
        <end position="470"/>
    </location>
</feature>
<dbReference type="EMBL" id="CAKOGL010000012">
    <property type="protein sequence ID" value="CAH2093062.1"/>
    <property type="molecule type" value="Genomic_DNA"/>
</dbReference>
<accession>A0AAU9U4K2</accession>
<reference evidence="2" key="1">
    <citation type="submission" date="2022-03" db="EMBL/GenBank/DDBJ databases">
        <authorList>
            <person name="Tunstrom K."/>
        </authorList>
    </citation>
    <scope>NUCLEOTIDE SEQUENCE</scope>
</reference>
<feature type="compositionally biased region" description="Low complexity" evidence="1">
    <location>
        <begin position="394"/>
        <end position="412"/>
    </location>
</feature>
<feature type="compositionally biased region" description="Basic and acidic residues" evidence="1">
    <location>
        <begin position="514"/>
        <end position="526"/>
    </location>
</feature>
<feature type="region of interest" description="Disordered" evidence="1">
    <location>
        <begin position="511"/>
        <end position="544"/>
    </location>
</feature>
<protein>
    <submittedName>
        <fullName evidence="2">Uncharacterized protein</fullName>
    </submittedName>
</protein>
<feature type="region of interest" description="Disordered" evidence="1">
    <location>
        <begin position="233"/>
        <end position="262"/>
    </location>
</feature>
<feature type="compositionally biased region" description="Polar residues" evidence="1">
    <location>
        <begin position="413"/>
        <end position="469"/>
    </location>
</feature>
<organism evidence="2 3">
    <name type="scientific">Euphydryas editha</name>
    <name type="common">Edith's checkerspot</name>
    <dbReference type="NCBI Taxonomy" id="104508"/>
    <lineage>
        <taxon>Eukaryota</taxon>
        <taxon>Metazoa</taxon>
        <taxon>Ecdysozoa</taxon>
        <taxon>Arthropoda</taxon>
        <taxon>Hexapoda</taxon>
        <taxon>Insecta</taxon>
        <taxon>Pterygota</taxon>
        <taxon>Neoptera</taxon>
        <taxon>Endopterygota</taxon>
        <taxon>Lepidoptera</taxon>
        <taxon>Glossata</taxon>
        <taxon>Ditrysia</taxon>
        <taxon>Papilionoidea</taxon>
        <taxon>Nymphalidae</taxon>
        <taxon>Nymphalinae</taxon>
        <taxon>Euphydryas</taxon>
    </lineage>
</organism>
<name>A0AAU9U4K2_EUPED</name>
<gene>
    <name evidence="2" type="ORF">EEDITHA_LOCUS8764</name>
</gene>
<feature type="compositionally biased region" description="Low complexity" evidence="1">
    <location>
        <begin position="251"/>
        <end position="262"/>
    </location>
</feature>
<feature type="compositionally biased region" description="Polar residues" evidence="1">
    <location>
        <begin position="369"/>
        <end position="393"/>
    </location>
</feature>
<feature type="compositionally biased region" description="Polar residues" evidence="1">
    <location>
        <begin position="177"/>
        <end position="190"/>
    </location>
</feature>
<feature type="compositionally biased region" description="Basic and acidic residues" evidence="1">
    <location>
        <begin position="235"/>
        <end position="247"/>
    </location>
</feature>
<keyword evidence="3" id="KW-1185">Reference proteome</keyword>
<feature type="region of interest" description="Disordered" evidence="1">
    <location>
        <begin position="99"/>
        <end position="148"/>
    </location>
</feature>